<comment type="catalytic activity">
    <reaction evidence="10">
        <text>an acyl phosphate + sn-glycerol 3-phosphate = a 1-acyl-sn-glycero-3-phosphate + phosphate</text>
        <dbReference type="Rhea" id="RHEA:34075"/>
        <dbReference type="ChEBI" id="CHEBI:43474"/>
        <dbReference type="ChEBI" id="CHEBI:57597"/>
        <dbReference type="ChEBI" id="CHEBI:57970"/>
        <dbReference type="ChEBI" id="CHEBI:59918"/>
        <dbReference type="EC" id="2.3.1.275"/>
    </reaction>
</comment>
<accession>A0A3G8LG69</accession>
<evidence type="ECO:0000256" key="8">
    <source>
        <dbReference type="ARBA" id="ARBA00023209"/>
    </source>
</evidence>
<dbReference type="OrthoDB" id="9777124at2"/>
<dbReference type="NCBIfam" id="TIGR00023">
    <property type="entry name" value="glycerol-3-phosphate 1-O-acyltransferase PlsY"/>
    <property type="match status" value="1"/>
</dbReference>
<dbReference type="SMART" id="SM01207">
    <property type="entry name" value="G3P_acyltransf"/>
    <property type="match status" value="1"/>
</dbReference>
<feature type="transmembrane region" description="Helical" evidence="10">
    <location>
        <begin position="154"/>
        <end position="174"/>
    </location>
</feature>
<evidence type="ECO:0000313" key="11">
    <source>
        <dbReference type="EMBL" id="AZG68501.1"/>
    </source>
</evidence>
<evidence type="ECO:0000256" key="4">
    <source>
        <dbReference type="ARBA" id="ARBA00022692"/>
    </source>
</evidence>
<evidence type="ECO:0000256" key="5">
    <source>
        <dbReference type="ARBA" id="ARBA00022989"/>
    </source>
</evidence>
<dbReference type="AlphaFoldDB" id="A0A3G8LG69"/>
<keyword evidence="12" id="KW-1185">Reference proteome</keyword>
<keyword evidence="7 10" id="KW-0472">Membrane</keyword>
<feature type="transmembrane region" description="Helical" evidence="10">
    <location>
        <begin position="124"/>
        <end position="148"/>
    </location>
</feature>
<dbReference type="Proteomes" id="UP000275883">
    <property type="component" value="Chromosome"/>
</dbReference>
<evidence type="ECO:0000256" key="7">
    <source>
        <dbReference type="ARBA" id="ARBA00023136"/>
    </source>
</evidence>
<dbReference type="GO" id="GO:0043772">
    <property type="term" value="F:acyl-phosphate glycerol-3-phosphate acyltransferase activity"/>
    <property type="evidence" value="ECO:0007669"/>
    <property type="project" value="UniProtKB-UniRule"/>
</dbReference>
<dbReference type="KEGG" id="mstr:EGN60_00735"/>
<evidence type="ECO:0000256" key="1">
    <source>
        <dbReference type="ARBA" id="ARBA00022475"/>
    </source>
</evidence>
<keyword evidence="8 10" id="KW-0594">Phospholipid biosynthesis</keyword>
<comment type="function">
    <text evidence="10">Catalyzes the transfer of an acyl group from acyl-phosphate (acyl-PO(4)) to glycerol-3-phosphate (G3P) to form lysophosphatidic acid (LPA). This enzyme utilizes acyl-phosphate as fatty acyl donor, but not acyl-CoA or acyl-ACP.</text>
</comment>
<dbReference type="PANTHER" id="PTHR30309:SF0">
    <property type="entry name" value="GLYCEROL-3-PHOSPHATE ACYLTRANSFERASE-RELATED"/>
    <property type="match status" value="1"/>
</dbReference>
<gene>
    <name evidence="10 11" type="primary">plsY</name>
    <name evidence="11" type="ORF">EGN60_00735</name>
</gene>
<comment type="subunit">
    <text evidence="10">Probably interacts with PlsX.</text>
</comment>
<keyword evidence="9 10" id="KW-1208">Phospholipid metabolism</keyword>
<reference evidence="11 12" key="1">
    <citation type="submission" date="2018-11" db="EMBL/GenBank/DDBJ databases">
        <title>Genome sequence of Mycoplasma struthionis sp. nov.</title>
        <authorList>
            <person name="Spergser J."/>
        </authorList>
    </citation>
    <scope>NUCLEOTIDE SEQUENCE [LARGE SCALE GENOMIC DNA]</scope>
    <source>
        <strain evidence="11 12">237IA</strain>
    </source>
</reference>
<keyword evidence="6 10" id="KW-0443">Lipid metabolism</keyword>
<keyword evidence="1 10" id="KW-1003">Cell membrane</keyword>
<keyword evidence="11" id="KW-0012">Acyltransferase</keyword>
<comment type="subcellular location">
    <subcellularLocation>
        <location evidence="10">Cell membrane</location>
        <topology evidence="10">Multi-pass membrane protein</topology>
    </subcellularLocation>
</comment>
<keyword evidence="4 10" id="KW-0812">Transmembrane</keyword>
<comment type="similarity">
    <text evidence="10">Belongs to the PlsY family.</text>
</comment>
<feature type="transmembrane region" description="Helical" evidence="10">
    <location>
        <begin position="12"/>
        <end position="33"/>
    </location>
</feature>
<organism evidence="11 12">
    <name type="scientific">Mycoplasma struthionis</name>
    <dbReference type="NCBI Taxonomy" id="538220"/>
    <lineage>
        <taxon>Bacteria</taxon>
        <taxon>Bacillati</taxon>
        <taxon>Mycoplasmatota</taxon>
        <taxon>Mollicutes</taxon>
        <taxon>Mycoplasmataceae</taxon>
        <taxon>Mycoplasma</taxon>
    </lineage>
</organism>
<evidence type="ECO:0000256" key="3">
    <source>
        <dbReference type="ARBA" id="ARBA00022679"/>
    </source>
</evidence>
<keyword evidence="5 10" id="KW-1133">Transmembrane helix</keyword>
<dbReference type="GO" id="GO:0008654">
    <property type="term" value="P:phospholipid biosynthetic process"/>
    <property type="evidence" value="ECO:0007669"/>
    <property type="project" value="UniProtKB-UniRule"/>
</dbReference>
<dbReference type="EMBL" id="CP034044">
    <property type="protein sequence ID" value="AZG68501.1"/>
    <property type="molecule type" value="Genomic_DNA"/>
</dbReference>
<dbReference type="HAMAP" id="MF_01043">
    <property type="entry name" value="PlsY"/>
    <property type="match status" value="1"/>
</dbReference>
<name>A0A3G8LG69_9MOLU</name>
<dbReference type="InterPro" id="IPR003811">
    <property type="entry name" value="G3P_acylTferase_PlsY"/>
</dbReference>
<keyword evidence="3 10" id="KW-0808">Transferase</keyword>
<dbReference type="GO" id="GO:0005886">
    <property type="term" value="C:plasma membrane"/>
    <property type="evidence" value="ECO:0007669"/>
    <property type="project" value="UniProtKB-SubCell"/>
</dbReference>
<comment type="pathway">
    <text evidence="10">Lipid metabolism; phospholipid metabolism.</text>
</comment>
<feature type="transmembrane region" description="Helical" evidence="10">
    <location>
        <begin position="186"/>
        <end position="206"/>
    </location>
</feature>
<proteinExistence type="inferred from homology"/>
<evidence type="ECO:0000313" key="12">
    <source>
        <dbReference type="Proteomes" id="UP000275883"/>
    </source>
</evidence>
<dbReference type="UniPathway" id="UPA00085"/>
<dbReference type="RefSeq" id="WP_124724196.1">
    <property type="nucleotide sequence ID" value="NZ_CP034044.1"/>
</dbReference>
<dbReference type="Pfam" id="PF02660">
    <property type="entry name" value="G3P_acyltransf"/>
    <property type="match status" value="1"/>
</dbReference>
<dbReference type="EC" id="2.3.1.275" evidence="10"/>
<feature type="transmembrane region" description="Helical" evidence="10">
    <location>
        <begin position="62"/>
        <end position="86"/>
    </location>
</feature>
<evidence type="ECO:0000256" key="9">
    <source>
        <dbReference type="ARBA" id="ARBA00023264"/>
    </source>
</evidence>
<dbReference type="PANTHER" id="PTHR30309">
    <property type="entry name" value="INNER MEMBRANE PROTEIN YGIH"/>
    <property type="match status" value="1"/>
</dbReference>
<protein>
    <recommendedName>
        <fullName evidence="10">Glycerol-3-phosphate acyltransferase</fullName>
    </recommendedName>
    <alternativeName>
        <fullName evidence="10">Acyl-PO4 G3P acyltransferase</fullName>
    </alternativeName>
    <alternativeName>
        <fullName evidence="10">Acyl-phosphate--glycerol-3-phosphate acyltransferase</fullName>
    </alternativeName>
    <alternativeName>
        <fullName evidence="10">G3P acyltransferase</fullName>
        <shortName evidence="10">GPAT</shortName>
        <ecNumber evidence="10">2.3.1.275</ecNumber>
    </alternativeName>
    <alternativeName>
        <fullName evidence="10">Lysophosphatidic acid synthase</fullName>
        <shortName evidence="10">LPA synthase</shortName>
    </alternativeName>
</protein>
<evidence type="ECO:0000256" key="2">
    <source>
        <dbReference type="ARBA" id="ARBA00022516"/>
    </source>
</evidence>
<keyword evidence="2 10" id="KW-0444">Lipid biosynthesis</keyword>
<evidence type="ECO:0000256" key="6">
    <source>
        <dbReference type="ARBA" id="ARBA00023098"/>
    </source>
</evidence>
<evidence type="ECO:0000256" key="10">
    <source>
        <dbReference type="HAMAP-Rule" id="MF_01043"/>
    </source>
</evidence>
<feature type="transmembrane region" description="Helical" evidence="10">
    <location>
        <begin position="92"/>
        <end position="112"/>
    </location>
</feature>
<sequence length="222" mass="25154">MINQKFEFQYLWINAIILFIAYLIGSINIAIIISKSQGQDIRELGSKNAGATNALRVKGKKFGILVFGFDILKSYLSILIVFLIKFFLKDKYIFPLIAGLGAMIGHIFPLYFKFKGGKGVACYFGMIFAFDIMMFLIFLMLFIMIILIFKMVSLAATVSSFIVSPLTMLPGIYLSSIFSFMQQNTIYPVHSIILIIATAFIIIKHIPNFIRIVNKNENTLKI</sequence>